<dbReference type="Proteomes" id="UP000540989">
    <property type="component" value="Unassembled WGS sequence"/>
</dbReference>
<dbReference type="Pfam" id="PF05990">
    <property type="entry name" value="DUF900"/>
    <property type="match status" value="1"/>
</dbReference>
<sequence length="525" mass="57911">MTPIQWINDSFIVIDAWQNLGFAQRILDKFRGRWIVIFRRHEEGTKWYLLTRSEFEAKVKGNTSEIRVERALGLREHLASEAFSGRRAPPQSLRVVKALALNSPNRVVFVQAKTGVVRAIGTLQPAGSAKAGAPLKQVGRPSIKKAPVRKAAKKTAARRAMPRNAVGRDISAQKARAAGITFAEPTSQPIPSEGNHPYTLVPVYFGTDREPEGTGGIVTFGKNRDPEEKIRLGCCHVSIPIDHHTMGELESPKWYRLEFKRDPAKHVLLWDTTVLEPDSFYRDLRAQVRSSADKAAFVFIHGFNVSFENAVRRTGQMAYDLNFGGAAVLFSWPSRASVKGYFADSATIASSAKHFQDFLDAVIRRSGAEVLHVIAHSMGNRALLSALQRLAGRKQESNIHNVILAAPDEDRMVFTQVAKDIQKLPKRVTLYASSNDKALLASKAINGSPRAGESGKNLIILPFLDTVDASAVDTDFLGHSYAMGDRFVLSDVFELLKRCTGPDGRAGLRKVVAGALAGPHWAFRR</sequence>
<proteinExistence type="predicted"/>
<accession>A0A7W7ZAQ9</accession>
<reference evidence="1 2" key="1">
    <citation type="submission" date="2020-08" db="EMBL/GenBank/DDBJ databases">
        <title>Genomic Encyclopedia of Type Strains, Phase IV (KMG-V): Genome sequencing to study the core and pangenomes of soil and plant-associated prokaryotes.</title>
        <authorList>
            <person name="Whitman W."/>
        </authorList>
    </citation>
    <scope>NUCLEOTIDE SEQUENCE [LARGE SCALE GENOMIC DNA]</scope>
    <source>
        <strain evidence="1 2">M8UP14</strain>
    </source>
</reference>
<dbReference type="EMBL" id="JACHIP010000002">
    <property type="protein sequence ID" value="MBB5056423.1"/>
    <property type="molecule type" value="Genomic_DNA"/>
</dbReference>
<dbReference type="RefSeq" id="WP_184214348.1">
    <property type="nucleotide sequence ID" value="NZ_JACHIP010000002.1"/>
</dbReference>
<dbReference type="InterPro" id="IPR010297">
    <property type="entry name" value="DUF900_hydrolase"/>
</dbReference>
<dbReference type="AlphaFoldDB" id="A0A7W7ZAQ9"/>
<name>A0A7W7ZAQ9_9BACT</name>
<dbReference type="InterPro" id="IPR029058">
    <property type="entry name" value="AB_hydrolase_fold"/>
</dbReference>
<comment type="caution">
    <text evidence="1">The sequence shown here is derived from an EMBL/GenBank/DDBJ whole genome shotgun (WGS) entry which is preliminary data.</text>
</comment>
<organism evidence="1 2">
    <name type="scientific">Granulicella aggregans</name>
    <dbReference type="NCBI Taxonomy" id="474949"/>
    <lineage>
        <taxon>Bacteria</taxon>
        <taxon>Pseudomonadati</taxon>
        <taxon>Acidobacteriota</taxon>
        <taxon>Terriglobia</taxon>
        <taxon>Terriglobales</taxon>
        <taxon>Acidobacteriaceae</taxon>
        <taxon>Granulicella</taxon>
    </lineage>
</organism>
<dbReference type="SUPFAM" id="SSF53474">
    <property type="entry name" value="alpha/beta-Hydrolases"/>
    <property type="match status" value="1"/>
</dbReference>
<keyword evidence="2" id="KW-1185">Reference proteome</keyword>
<dbReference type="PANTHER" id="PTHR36513">
    <property type="entry name" value="ABC TRANSMEMBRANE TYPE-1 DOMAIN-CONTAINING PROTEIN"/>
    <property type="match status" value="1"/>
</dbReference>
<dbReference type="Gene3D" id="3.40.50.1820">
    <property type="entry name" value="alpha/beta hydrolase"/>
    <property type="match status" value="1"/>
</dbReference>
<evidence type="ECO:0000313" key="1">
    <source>
        <dbReference type="EMBL" id="MBB5056423.1"/>
    </source>
</evidence>
<gene>
    <name evidence="1" type="ORF">HDF16_001108</name>
</gene>
<protein>
    <submittedName>
        <fullName evidence="1">Esterase/lipase superfamily enzyme</fullName>
    </submittedName>
</protein>
<evidence type="ECO:0000313" key="2">
    <source>
        <dbReference type="Proteomes" id="UP000540989"/>
    </source>
</evidence>
<dbReference type="PANTHER" id="PTHR36513:SF1">
    <property type="entry name" value="TRANSMEMBRANE PROTEIN"/>
    <property type="match status" value="1"/>
</dbReference>